<evidence type="ECO:0000256" key="4">
    <source>
        <dbReference type="SAM" id="MobiDB-lite"/>
    </source>
</evidence>
<dbReference type="PANTHER" id="PTHR15704">
    <property type="entry name" value="SUPERKILLER 3 PROTEIN-RELATED"/>
    <property type="match status" value="1"/>
</dbReference>
<dbReference type="GO" id="GO:0055087">
    <property type="term" value="C:Ski complex"/>
    <property type="evidence" value="ECO:0007669"/>
    <property type="project" value="InterPro"/>
</dbReference>
<gene>
    <name evidence="5" type="ORF">Pmani_039974</name>
</gene>
<proteinExistence type="predicted"/>
<dbReference type="Pfam" id="PF13181">
    <property type="entry name" value="TPR_8"/>
    <property type="match status" value="1"/>
</dbReference>
<dbReference type="PANTHER" id="PTHR15704:SF7">
    <property type="entry name" value="SUPERKILLER COMPLEX PROTEIN 3"/>
    <property type="match status" value="1"/>
</dbReference>
<feature type="compositionally biased region" description="Low complexity" evidence="4">
    <location>
        <begin position="1298"/>
        <end position="1309"/>
    </location>
</feature>
<dbReference type="InterPro" id="IPR011990">
    <property type="entry name" value="TPR-like_helical_dom_sf"/>
</dbReference>
<keyword evidence="1" id="KW-0677">Repeat</keyword>
<reference evidence="5" key="1">
    <citation type="submission" date="2023-11" db="EMBL/GenBank/DDBJ databases">
        <title>Genome assemblies of two species of porcelain crab, Petrolisthes cinctipes and Petrolisthes manimaculis (Anomura: Porcellanidae).</title>
        <authorList>
            <person name="Angst P."/>
        </authorList>
    </citation>
    <scope>NUCLEOTIDE SEQUENCE</scope>
    <source>
        <strain evidence="5">PB745_02</strain>
        <tissue evidence="5">Gill</tissue>
    </source>
</reference>
<feature type="repeat" description="TPR" evidence="3">
    <location>
        <begin position="459"/>
        <end position="492"/>
    </location>
</feature>
<sequence>MSELKNALKEAKKAMKENDFETMSKHCKIALKHDRKNYNALLLFGRASQELGKMEDCKKALLMATQVEPENSVAWQGLVQLYEKSSQVATLQEVNAVCTRLVQLLQGDDDKTNSVYRRLAAVQLDRDDKLSAADTLTTLARRLHHEPRHSVDVWQSVAQILSPLPDLADGYVSMLQEALENSLSESVLGENERNYQTYIKLLYRTRQKGRSGVANAALNMANIFTTSYPLEWVCRMYVEMSSRPIEGEDEFPLSEDEVCQQVSRLLRLNNVSVWGNLAQGLLCRKEGKLLQARAHLRLGAERGSPNLLGWRLLLESQASGGDWPGVEVSCRRSLDVMAANPTATVPDDDRDADGYRVYLRLMQARALVNMGHRNHLRQAVDILQEHVGSSLECGVQMVSSRIKLTEFDQAEADLEKLESIFGEEMELKLMTASLLAARGERNKAKLRLQELVKEYPSCAEGHLELAILYYQISEYNKAQLSCMRAAKLNPHLAHPFLYLGHYYRREDNMDRALKCYEKALALAPSDNQVGAALSDLYRVLGKHEANLQLLERVTREGGRSGGGWAWLRLGLHHLATHQPQEATYALQCALTITPDDSAVYECLGDAYVARGAYAAALKVYTCASQLNPAALYPLYRIAHIQQLTSELLEATSGYEAVLKREPGREVCVVALVGLAEAQLAAARRAADQAMFSNVKEACTAALTALTKAGSMQPESACIWKLVGDGCTLLYQVPPSLTPLHIPARLVNKEATDLNQQTSITKLEVLQLGARCYGLGLQLNESDAGLWHDLATNMYQQARLQEHTTIHEEQQQQQVESKDEVAKELLQRALLALRKSLNLDPSSGQTWTTLGIITAHKLIDDQALAQHCLIRACESQPCASTWTHLGAYYLSHGDADLAHEAFSQAQAHDPAYVGCWVGQALVAESIGHHDTFDLFRHTTLLGVHPESCIGYAHHVANLACDPKRHTDKHTQLAIRQSLPTATDCAVIYAREHECDPIGQNLAGLFLEMSGLKQSSITRYRSALNSATHEKSSIEGLEDGVRTNLGRILTSSGLVEEAVKHLAAIKSPDFFTQCTLALASLKVGEFEDAYNGYTAALHWLAPDDGHKSHVLVALATLQYKFTNTDEAKELLIQGSQVTDASVQGVLALGALGLMVDDEALSAAALAKLLPHLHDTRYTHHIAFLRAAHATLAGRESEGRLSLSQTIHQHPSIAGLRRSLANLLLAPSSSAAPTPPLVSAARCSASATCAAAAAKLTQTAGHTNTLAQDSVTSVMARLGMEAVGGGGGGGGGHRHRRTMMGSSGSSSSGSSGMKEAQRSVLMSPGSPEAWAALVAARLAAGHSKSKVGELAGVWAEKASPVVSSWLQSVSGREAQLP</sequence>
<dbReference type="PROSITE" id="PS50293">
    <property type="entry name" value="TPR_REGION"/>
    <property type="match status" value="1"/>
</dbReference>
<evidence type="ECO:0000256" key="3">
    <source>
        <dbReference type="PROSITE-ProRule" id="PRU00339"/>
    </source>
</evidence>
<feature type="repeat" description="TPR" evidence="3">
    <location>
        <begin position="493"/>
        <end position="526"/>
    </location>
</feature>
<comment type="caution">
    <text evidence="5">The sequence shown here is derived from an EMBL/GenBank/DDBJ whole genome shotgun (WGS) entry which is preliminary data.</text>
</comment>
<evidence type="ECO:0000313" key="5">
    <source>
        <dbReference type="EMBL" id="KAK4286940.1"/>
    </source>
</evidence>
<evidence type="ECO:0000256" key="1">
    <source>
        <dbReference type="ARBA" id="ARBA00022737"/>
    </source>
</evidence>
<dbReference type="InterPro" id="IPR019734">
    <property type="entry name" value="TPR_rpt"/>
</dbReference>
<dbReference type="SMART" id="SM00028">
    <property type="entry name" value="TPR"/>
    <property type="match status" value="8"/>
</dbReference>
<feature type="region of interest" description="Disordered" evidence="4">
    <location>
        <begin position="1282"/>
        <end position="1315"/>
    </location>
</feature>
<dbReference type="Gene3D" id="1.25.40.10">
    <property type="entry name" value="Tetratricopeptide repeat domain"/>
    <property type="match status" value="5"/>
</dbReference>
<dbReference type="SUPFAM" id="SSF48452">
    <property type="entry name" value="TPR-like"/>
    <property type="match status" value="3"/>
</dbReference>
<evidence type="ECO:0000256" key="2">
    <source>
        <dbReference type="ARBA" id="ARBA00022803"/>
    </source>
</evidence>
<keyword evidence="2 3" id="KW-0802">TPR repeat</keyword>
<accession>A0AAE1TKS6</accession>
<dbReference type="EMBL" id="JAWZYT010007209">
    <property type="protein sequence ID" value="KAK4286940.1"/>
    <property type="molecule type" value="Genomic_DNA"/>
</dbReference>
<dbReference type="GO" id="GO:0006401">
    <property type="term" value="P:RNA catabolic process"/>
    <property type="evidence" value="ECO:0007669"/>
    <property type="project" value="InterPro"/>
</dbReference>
<evidence type="ECO:0000313" key="6">
    <source>
        <dbReference type="Proteomes" id="UP001292094"/>
    </source>
</evidence>
<dbReference type="PROSITE" id="PS50005">
    <property type="entry name" value="TPR"/>
    <property type="match status" value="4"/>
</dbReference>
<organism evidence="5 6">
    <name type="scientific">Petrolisthes manimaculis</name>
    <dbReference type="NCBI Taxonomy" id="1843537"/>
    <lineage>
        <taxon>Eukaryota</taxon>
        <taxon>Metazoa</taxon>
        <taxon>Ecdysozoa</taxon>
        <taxon>Arthropoda</taxon>
        <taxon>Crustacea</taxon>
        <taxon>Multicrustacea</taxon>
        <taxon>Malacostraca</taxon>
        <taxon>Eumalacostraca</taxon>
        <taxon>Eucarida</taxon>
        <taxon>Decapoda</taxon>
        <taxon>Pleocyemata</taxon>
        <taxon>Anomura</taxon>
        <taxon>Galatheoidea</taxon>
        <taxon>Porcellanidae</taxon>
        <taxon>Petrolisthes</taxon>
    </lineage>
</organism>
<dbReference type="InterPro" id="IPR039226">
    <property type="entry name" value="Ski3/TTC37"/>
</dbReference>
<name>A0AAE1TKS6_9EUCA</name>
<feature type="repeat" description="TPR" evidence="3">
    <location>
        <begin position="878"/>
        <end position="911"/>
    </location>
</feature>
<evidence type="ECO:0008006" key="7">
    <source>
        <dbReference type="Google" id="ProtNLM"/>
    </source>
</evidence>
<dbReference type="SUPFAM" id="SSF48439">
    <property type="entry name" value="Protein prenylyltransferase"/>
    <property type="match status" value="1"/>
</dbReference>
<keyword evidence="6" id="KW-1185">Reference proteome</keyword>
<protein>
    <recommendedName>
        <fullName evidence="7">Tetratricopeptide repeat protein 37</fullName>
    </recommendedName>
</protein>
<feature type="repeat" description="TPR" evidence="3">
    <location>
        <begin position="597"/>
        <end position="630"/>
    </location>
</feature>
<dbReference type="Proteomes" id="UP001292094">
    <property type="component" value="Unassembled WGS sequence"/>
</dbReference>